<dbReference type="KEGG" id="oni:Osc7112_0914"/>
<dbReference type="EMBL" id="CP003614">
    <property type="protein sequence ID" value="AFZ05484.1"/>
    <property type="molecule type" value="Genomic_DNA"/>
</dbReference>
<gene>
    <name evidence="1" type="ORF">Osc7112_0914</name>
</gene>
<organism evidence="1 2">
    <name type="scientific">Phormidium nigroviride PCC 7112</name>
    <dbReference type="NCBI Taxonomy" id="179408"/>
    <lineage>
        <taxon>Bacteria</taxon>
        <taxon>Bacillati</taxon>
        <taxon>Cyanobacteriota</taxon>
        <taxon>Cyanophyceae</taxon>
        <taxon>Oscillatoriophycideae</taxon>
        <taxon>Oscillatoriales</taxon>
        <taxon>Oscillatoriaceae</taxon>
        <taxon>Phormidium</taxon>
    </lineage>
</organism>
<proteinExistence type="predicted"/>
<keyword evidence="2" id="KW-1185">Reference proteome</keyword>
<dbReference type="eggNOG" id="ENOG502ZJXX">
    <property type="taxonomic scope" value="Bacteria"/>
</dbReference>
<evidence type="ECO:0000313" key="2">
    <source>
        <dbReference type="Proteomes" id="UP000010478"/>
    </source>
</evidence>
<evidence type="ECO:0000313" key="1">
    <source>
        <dbReference type="EMBL" id="AFZ05484.1"/>
    </source>
</evidence>
<dbReference type="RefSeq" id="WP_015174812.1">
    <property type="nucleotide sequence ID" value="NC_019729.1"/>
</dbReference>
<dbReference type="AlphaFoldDB" id="K9VDA9"/>
<accession>K9VDA9</accession>
<name>K9VDA9_9CYAN</name>
<sequence precursor="true">MSDSVTIFRAAALAVRNPVSASLNRLFFSEQTLLWPAEEVNLKRFLKQSRTPKKKATAISQAIRVTAIYQLPEFATRLNSHQDAG</sequence>
<reference evidence="1 2" key="1">
    <citation type="submission" date="2012-05" db="EMBL/GenBank/DDBJ databases">
        <title>Finished chromosome of genome of Oscillatoria sp. PCC 7112.</title>
        <authorList>
            <consortium name="US DOE Joint Genome Institute"/>
            <person name="Gugger M."/>
            <person name="Coursin T."/>
            <person name="Rippka R."/>
            <person name="Tandeau De Marsac N."/>
            <person name="Huntemann M."/>
            <person name="Wei C.-L."/>
            <person name="Han J."/>
            <person name="Detter J.C."/>
            <person name="Han C."/>
            <person name="Tapia R."/>
            <person name="Davenport K."/>
            <person name="Daligault H."/>
            <person name="Erkkila T."/>
            <person name="Gu W."/>
            <person name="Munk A.C.C."/>
            <person name="Teshima H."/>
            <person name="Xu Y."/>
            <person name="Chain P."/>
            <person name="Chen A."/>
            <person name="Krypides N."/>
            <person name="Mavromatis K."/>
            <person name="Markowitz V."/>
            <person name="Szeto E."/>
            <person name="Ivanova N."/>
            <person name="Mikhailova N."/>
            <person name="Ovchinnikova G."/>
            <person name="Pagani I."/>
            <person name="Pati A."/>
            <person name="Goodwin L."/>
            <person name="Peters L."/>
            <person name="Pitluck S."/>
            <person name="Woyke T."/>
            <person name="Kerfeld C."/>
        </authorList>
    </citation>
    <scope>NUCLEOTIDE SEQUENCE [LARGE SCALE GENOMIC DNA]</scope>
    <source>
        <strain evidence="1 2">PCC 7112</strain>
    </source>
</reference>
<dbReference type="HOGENOM" id="CLU_2509491_0_0_3"/>
<protein>
    <submittedName>
        <fullName evidence="1">Uncharacterized protein</fullName>
    </submittedName>
</protein>
<dbReference type="Proteomes" id="UP000010478">
    <property type="component" value="Chromosome"/>
</dbReference>